<dbReference type="RefSeq" id="WP_266600983.1">
    <property type="nucleotide sequence ID" value="NZ_JAPHNL010000222.1"/>
</dbReference>
<sequence length="404" mass="43293">MTGTARKALVIGGGIAGPVTALALRKAGIEASVHEAYESAADGIGSVFMVAPNGLDALRTVGVDEQIRAIGQPIQRMVIEDGRDRTLAAFEGVPGLPPSRVMWRSQLLRVLNEELRATGIPVEYGKRLVSAEDTGTGTGTGITAHFADGSSATGDLLIGADGTRSVVRSLIDPAAPGPQYTGLLGVGGFSTHEAAGRRADSMYFANGRQAFFGYWPLAGGGTAWFSNIPQPEQLTTAQVREVPQAEWLRRVRELHAEDLPARDILRKTAAEKIECYPRLEIMPSLPHWHRGRMALVGDSAHAPSNSSGQGVSLAVESAVELARCLRDLPDLATAFATYEQRRRPRVEKIAADAAKTNNQKAAGPVARTLFRLMAPLATKTFMRPEKMLGPVHGYRIDWEETAAA</sequence>
<feature type="domain" description="FAD-binding" evidence="3">
    <location>
        <begin position="8"/>
        <end position="350"/>
    </location>
</feature>
<dbReference type="InterPro" id="IPR036188">
    <property type="entry name" value="FAD/NAD-bd_sf"/>
</dbReference>
<accession>A0ABT3TWW7</accession>
<keyword evidence="5" id="KW-1185">Reference proteome</keyword>
<evidence type="ECO:0000313" key="5">
    <source>
        <dbReference type="Proteomes" id="UP001163064"/>
    </source>
</evidence>
<dbReference type="Pfam" id="PF01494">
    <property type="entry name" value="FAD_binding_3"/>
    <property type="match status" value="1"/>
</dbReference>
<keyword evidence="2 4" id="KW-0503">Monooxygenase</keyword>
<dbReference type="SUPFAM" id="SSF51905">
    <property type="entry name" value="FAD/NAD(P)-binding domain"/>
    <property type="match status" value="1"/>
</dbReference>
<protein>
    <submittedName>
        <fullName evidence="4">FAD-dependent monooxygenase</fullName>
    </submittedName>
</protein>
<dbReference type="Gene3D" id="3.50.50.60">
    <property type="entry name" value="FAD/NAD(P)-binding domain"/>
    <property type="match status" value="1"/>
</dbReference>
<dbReference type="EMBL" id="JAPHNL010000222">
    <property type="protein sequence ID" value="MCX3061539.1"/>
    <property type="molecule type" value="Genomic_DNA"/>
</dbReference>
<dbReference type="Proteomes" id="UP001163064">
    <property type="component" value="Unassembled WGS sequence"/>
</dbReference>
<evidence type="ECO:0000256" key="1">
    <source>
        <dbReference type="ARBA" id="ARBA00023002"/>
    </source>
</evidence>
<dbReference type="InterPro" id="IPR002938">
    <property type="entry name" value="FAD-bd"/>
</dbReference>
<dbReference type="PRINTS" id="PR00420">
    <property type="entry name" value="RNGMNOXGNASE"/>
</dbReference>
<proteinExistence type="predicted"/>
<comment type="caution">
    <text evidence="4">The sequence shown here is derived from an EMBL/GenBank/DDBJ whole genome shotgun (WGS) entry which is preliminary data.</text>
</comment>
<reference evidence="4" key="1">
    <citation type="submission" date="2022-10" db="EMBL/GenBank/DDBJ databases">
        <title>Streptomyces beihaiensis sp. nov., a chitin degrading actinobacterium, isolated from shrimp pond soil.</title>
        <authorList>
            <person name="Xie J."/>
            <person name="Shen N."/>
        </authorList>
    </citation>
    <scope>NUCLEOTIDE SEQUENCE</scope>
    <source>
        <strain evidence="4">GXMU-J5</strain>
    </source>
</reference>
<dbReference type="InterPro" id="IPR050493">
    <property type="entry name" value="FAD-dep_Monooxygenase_BioMet"/>
</dbReference>
<keyword evidence="1" id="KW-0560">Oxidoreductase</keyword>
<evidence type="ECO:0000313" key="4">
    <source>
        <dbReference type="EMBL" id="MCX3061539.1"/>
    </source>
</evidence>
<evidence type="ECO:0000256" key="2">
    <source>
        <dbReference type="ARBA" id="ARBA00023033"/>
    </source>
</evidence>
<dbReference type="GO" id="GO:0004497">
    <property type="term" value="F:monooxygenase activity"/>
    <property type="evidence" value="ECO:0007669"/>
    <property type="project" value="UniProtKB-KW"/>
</dbReference>
<gene>
    <name evidence="4" type="ORF">OFY01_17580</name>
</gene>
<organism evidence="4 5">
    <name type="scientific">Streptomyces beihaiensis</name>
    <dbReference type="NCBI Taxonomy" id="2984495"/>
    <lineage>
        <taxon>Bacteria</taxon>
        <taxon>Bacillati</taxon>
        <taxon>Actinomycetota</taxon>
        <taxon>Actinomycetes</taxon>
        <taxon>Kitasatosporales</taxon>
        <taxon>Streptomycetaceae</taxon>
        <taxon>Streptomyces</taxon>
    </lineage>
</organism>
<dbReference type="PANTHER" id="PTHR13789">
    <property type="entry name" value="MONOOXYGENASE"/>
    <property type="match status" value="1"/>
</dbReference>
<dbReference type="PANTHER" id="PTHR13789:SF309">
    <property type="entry name" value="PUTATIVE (AFU_ORTHOLOGUE AFUA_6G14510)-RELATED"/>
    <property type="match status" value="1"/>
</dbReference>
<name>A0ABT3TWW7_9ACTN</name>
<evidence type="ECO:0000259" key="3">
    <source>
        <dbReference type="Pfam" id="PF01494"/>
    </source>
</evidence>